<accession>A0A7S3Q9Y1</accession>
<gene>
    <name evidence="12" type="ORF">CDEB00056_LOCUS15489</name>
</gene>
<comment type="subcellular location">
    <subcellularLocation>
        <location evidence="1 10">Golgi apparatus membrane</location>
        <topology evidence="1 10">Single-pass type II membrane protein</topology>
    </subcellularLocation>
</comment>
<keyword evidence="9" id="KW-0472">Membrane</keyword>
<evidence type="ECO:0000313" key="12">
    <source>
        <dbReference type="EMBL" id="CAE0470636.1"/>
    </source>
</evidence>
<keyword evidence="4" id="KW-0808">Transferase</keyword>
<comment type="similarity">
    <text evidence="2 10">Belongs to the glycosyltransferase 31 family.</text>
</comment>
<name>A0A7S3Q9Y1_9STRA</name>
<reference evidence="12" key="1">
    <citation type="submission" date="2021-01" db="EMBL/GenBank/DDBJ databases">
        <authorList>
            <person name="Corre E."/>
            <person name="Pelletier E."/>
            <person name="Niang G."/>
            <person name="Scheremetjew M."/>
            <person name="Finn R."/>
            <person name="Kale V."/>
            <person name="Holt S."/>
            <person name="Cochrane G."/>
            <person name="Meng A."/>
            <person name="Brown T."/>
            <person name="Cohen L."/>
        </authorList>
    </citation>
    <scope>NUCLEOTIDE SEQUENCE</scope>
    <source>
        <strain evidence="12">MM31A-1</strain>
    </source>
</reference>
<keyword evidence="6" id="KW-0735">Signal-anchor</keyword>
<sequence length="350" mass="40055">MMRRRISDYTRFVLLALALSAFIACSSVKYLGKYRMSAPLLRYQFFSQENRALSKLDDHLWPYNREEPIGAGHSSTMLLGIFSTSGDKYNGRREYIRETYLATGDDRICKLEEFKRQATQKLNDRRCKIPYTFVIGAGASDRPKDHDDNEPLTLETDQDGHADEEGDCTYLNVKENMEDGKSTTYMKFGAGLHVEYGIDYVAKIDDDTVLAIQLLLQFIEDDLPPTPFNRRIYGGTGWASYAHNHIYAAGQFYFMSSDLADYVSNQLTSEDRLAMMHGRHTEDADMGTFIFSHPRPIKFMNLSSFRFWHHPKKSKTEFLAGWKSIGGLPGHGNLLPFWHLCPSWMSGKGI</sequence>
<dbReference type="AlphaFoldDB" id="A0A7S3Q9Y1"/>
<dbReference type="InterPro" id="IPR030476">
    <property type="entry name" value="Pentaxin_CS"/>
</dbReference>
<proteinExistence type="inferred from homology"/>
<dbReference type="PANTHER" id="PTHR11214">
    <property type="entry name" value="BETA-1,3-N-ACETYLGLUCOSAMINYLTRANSFERASE"/>
    <property type="match status" value="1"/>
</dbReference>
<evidence type="ECO:0000256" key="2">
    <source>
        <dbReference type="ARBA" id="ARBA00008661"/>
    </source>
</evidence>
<evidence type="ECO:0000256" key="1">
    <source>
        <dbReference type="ARBA" id="ARBA00004323"/>
    </source>
</evidence>
<dbReference type="PROSITE" id="PS00289">
    <property type="entry name" value="PTX_1"/>
    <property type="match status" value="1"/>
</dbReference>
<evidence type="ECO:0000256" key="3">
    <source>
        <dbReference type="ARBA" id="ARBA00022676"/>
    </source>
</evidence>
<protein>
    <recommendedName>
        <fullName evidence="10">Hexosyltransferase</fullName>
        <ecNumber evidence="10">2.4.1.-</ecNumber>
    </recommendedName>
</protein>
<evidence type="ECO:0000256" key="9">
    <source>
        <dbReference type="ARBA" id="ARBA00023136"/>
    </source>
</evidence>
<keyword evidence="3 10" id="KW-0328">Glycosyltransferase</keyword>
<dbReference type="EMBL" id="HBIO01020111">
    <property type="protein sequence ID" value="CAE0470636.1"/>
    <property type="molecule type" value="Transcribed_RNA"/>
</dbReference>
<feature type="region of interest" description="Disordered" evidence="11">
    <location>
        <begin position="139"/>
        <end position="165"/>
    </location>
</feature>
<dbReference type="EC" id="2.4.1.-" evidence="10"/>
<keyword evidence="7" id="KW-1133">Transmembrane helix</keyword>
<evidence type="ECO:0000256" key="6">
    <source>
        <dbReference type="ARBA" id="ARBA00022968"/>
    </source>
</evidence>
<evidence type="ECO:0000256" key="5">
    <source>
        <dbReference type="ARBA" id="ARBA00022692"/>
    </source>
</evidence>
<dbReference type="PROSITE" id="PS51257">
    <property type="entry name" value="PROKAR_LIPOPROTEIN"/>
    <property type="match status" value="1"/>
</dbReference>
<evidence type="ECO:0000256" key="11">
    <source>
        <dbReference type="SAM" id="MobiDB-lite"/>
    </source>
</evidence>
<dbReference type="InterPro" id="IPR002659">
    <property type="entry name" value="Glyco_trans_31"/>
</dbReference>
<evidence type="ECO:0000256" key="4">
    <source>
        <dbReference type="ARBA" id="ARBA00022679"/>
    </source>
</evidence>
<evidence type="ECO:0000256" key="10">
    <source>
        <dbReference type="RuleBase" id="RU363063"/>
    </source>
</evidence>
<keyword evidence="5" id="KW-0812">Transmembrane</keyword>
<evidence type="ECO:0000256" key="8">
    <source>
        <dbReference type="ARBA" id="ARBA00023034"/>
    </source>
</evidence>
<organism evidence="12">
    <name type="scientific">Chaetoceros debilis</name>
    <dbReference type="NCBI Taxonomy" id="122233"/>
    <lineage>
        <taxon>Eukaryota</taxon>
        <taxon>Sar</taxon>
        <taxon>Stramenopiles</taxon>
        <taxon>Ochrophyta</taxon>
        <taxon>Bacillariophyta</taxon>
        <taxon>Coscinodiscophyceae</taxon>
        <taxon>Chaetocerotophycidae</taxon>
        <taxon>Chaetocerotales</taxon>
        <taxon>Chaetocerotaceae</taxon>
        <taxon>Chaetoceros</taxon>
    </lineage>
</organism>
<dbReference type="PANTHER" id="PTHR11214:SF351">
    <property type="entry name" value="BETA-1,3-GALACTOSYLTRANSFERASE PVG3"/>
    <property type="match status" value="1"/>
</dbReference>
<evidence type="ECO:0000256" key="7">
    <source>
        <dbReference type="ARBA" id="ARBA00022989"/>
    </source>
</evidence>
<dbReference type="GO" id="GO:0000139">
    <property type="term" value="C:Golgi membrane"/>
    <property type="evidence" value="ECO:0007669"/>
    <property type="project" value="UniProtKB-SubCell"/>
</dbReference>
<dbReference type="GO" id="GO:0016758">
    <property type="term" value="F:hexosyltransferase activity"/>
    <property type="evidence" value="ECO:0007669"/>
    <property type="project" value="InterPro"/>
</dbReference>
<keyword evidence="8 10" id="KW-0333">Golgi apparatus</keyword>